<dbReference type="GO" id="GO:0006813">
    <property type="term" value="P:potassium ion transport"/>
    <property type="evidence" value="ECO:0007669"/>
    <property type="project" value="UniProtKB-KW"/>
</dbReference>
<keyword evidence="9" id="KW-0915">Sodium</keyword>
<dbReference type="GO" id="GO:0017080">
    <property type="term" value="F:sodium channel regulator activity"/>
    <property type="evidence" value="ECO:0007669"/>
    <property type="project" value="TreeGrafter"/>
</dbReference>
<sequence length="140" mass="15275">METTRSGHVPCSASLGTISWSQGFLGALGFCSFEAPLSHVRINTKRRKRCWSLKFDALDSGWKPHKALGFWAAESCCGKTGSGGSAKGTENPFEYDYETVRKGGLIFAGLAFVVGLLIILSKRFRCGGGKKHRQVNEDEL</sequence>
<comment type="subunit">
    <text evidence="14">Regulatory subunit of the sodium/potassium-transporting ATPase which is composed of a catalytic alpha subunit, an auxiliary non-catalytic beta subunit and an additional regulatory subunit.</text>
</comment>
<dbReference type="PANTHER" id="PTHR14132:SF3">
    <property type="entry name" value="SODIUM_POTASSIUM-TRANSPORTING ATPASE SUBUNIT GAMMA"/>
    <property type="match status" value="1"/>
</dbReference>
<dbReference type="RefSeq" id="XP_021028620.1">
    <property type="nucleotide sequence ID" value="XM_021172961.2"/>
</dbReference>
<name>A0A6P5Q7S0_MUSCR</name>
<evidence type="ECO:0000256" key="3">
    <source>
        <dbReference type="ARBA" id="ARBA00022448"/>
    </source>
</evidence>
<dbReference type="Proteomes" id="UP000515126">
    <property type="component" value="Chromosome 9"/>
</dbReference>
<dbReference type="PROSITE" id="PS01310">
    <property type="entry name" value="FXYD"/>
    <property type="match status" value="1"/>
</dbReference>
<keyword evidence="11 15" id="KW-0472">Membrane</keyword>
<evidence type="ECO:0000313" key="16">
    <source>
        <dbReference type="Proteomes" id="UP000515126"/>
    </source>
</evidence>
<keyword evidence="3 15" id="KW-0813">Transport</keyword>
<gene>
    <name evidence="17" type="primary">Fxyd2</name>
</gene>
<evidence type="ECO:0000313" key="17">
    <source>
        <dbReference type="RefSeq" id="XP_021028620.1"/>
    </source>
</evidence>
<dbReference type="Gene3D" id="1.20.5.780">
    <property type="entry name" value="Single helix bin"/>
    <property type="match status" value="1"/>
</dbReference>
<accession>A0A6P5Q7S0</accession>
<keyword evidence="7" id="KW-0630">Potassium</keyword>
<dbReference type="GO" id="GO:0043269">
    <property type="term" value="P:regulation of monoatomic ion transport"/>
    <property type="evidence" value="ECO:0007669"/>
    <property type="project" value="InterPro"/>
</dbReference>
<evidence type="ECO:0000256" key="2">
    <source>
        <dbReference type="ARBA" id="ARBA00005948"/>
    </source>
</evidence>
<evidence type="ECO:0000256" key="11">
    <source>
        <dbReference type="ARBA" id="ARBA00023136"/>
    </source>
</evidence>
<evidence type="ECO:0000256" key="13">
    <source>
        <dbReference type="ARBA" id="ARBA00034654"/>
    </source>
</evidence>
<evidence type="ECO:0000256" key="9">
    <source>
        <dbReference type="ARBA" id="ARBA00023053"/>
    </source>
</evidence>
<keyword evidence="4" id="KW-0633">Potassium transport</keyword>
<proteinExistence type="inferred from homology"/>
<keyword evidence="16" id="KW-1185">Reference proteome</keyword>
<evidence type="ECO:0000256" key="12">
    <source>
        <dbReference type="ARBA" id="ARBA00023201"/>
    </source>
</evidence>
<dbReference type="GeneID" id="110302161"/>
<keyword evidence="8 15" id="KW-1133">Transmembrane helix</keyword>
<organism evidence="16 17">
    <name type="scientific">Mus caroli</name>
    <name type="common">Ryukyu mouse</name>
    <name type="synonym">Ricefield mouse</name>
    <dbReference type="NCBI Taxonomy" id="10089"/>
    <lineage>
        <taxon>Eukaryota</taxon>
        <taxon>Metazoa</taxon>
        <taxon>Chordata</taxon>
        <taxon>Craniata</taxon>
        <taxon>Vertebrata</taxon>
        <taxon>Euteleostomi</taxon>
        <taxon>Mammalia</taxon>
        <taxon>Eutheria</taxon>
        <taxon>Euarchontoglires</taxon>
        <taxon>Glires</taxon>
        <taxon>Rodentia</taxon>
        <taxon>Myomorpha</taxon>
        <taxon>Muroidea</taxon>
        <taxon>Muridae</taxon>
        <taxon>Murinae</taxon>
        <taxon>Mus</taxon>
        <taxon>Mus</taxon>
    </lineage>
</organism>
<dbReference type="InterPro" id="IPR047297">
    <property type="entry name" value="FXYD_motif"/>
</dbReference>
<evidence type="ECO:0000256" key="8">
    <source>
        <dbReference type="ARBA" id="ARBA00022989"/>
    </source>
</evidence>
<dbReference type="InterPro" id="IPR047282">
    <property type="entry name" value="ATNG"/>
</dbReference>
<dbReference type="CTD" id="486"/>
<comment type="similarity">
    <text evidence="2 15">Belongs to the FXYD family.</text>
</comment>
<feature type="transmembrane region" description="Helical" evidence="15">
    <location>
        <begin position="103"/>
        <end position="121"/>
    </location>
</feature>
<dbReference type="PANTHER" id="PTHR14132">
    <property type="entry name" value="SODIUM/POTASSIUM-TRANSPORTING ATPASE SUBUNIT GAMMA"/>
    <property type="match status" value="1"/>
</dbReference>
<dbReference type="Pfam" id="PF02038">
    <property type="entry name" value="ATP1G1_PLM_MAT8"/>
    <property type="match status" value="1"/>
</dbReference>
<comment type="function">
    <text evidence="13">May be involved in forming the receptor site for cardiac glycoside binding or may modulate the transport function of the sodium ATPase.</text>
</comment>
<dbReference type="AlphaFoldDB" id="A0A6P5Q7S0"/>
<keyword evidence="5" id="KW-0740">Sodium/potassium transport</keyword>
<evidence type="ECO:0000256" key="4">
    <source>
        <dbReference type="ARBA" id="ARBA00022538"/>
    </source>
</evidence>
<evidence type="ECO:0000256" key="5">
    <source>
        <dbReference type="ARBA" id="ARBA00022607"/>
    </source>
</evidence>
<dbReference type="GO" id="GO:0016020">
    <property type="term" value="C:membrane"/>
    <property type="evidence" value="ECO:0007669"/>
    <property type="project" value="UniProtKB-SubCell"/>
</dbReference>
<protein>
    <recommendedName>
        <fullName evidence="15">FXYD domain-containing ion transport regulator</fullName>
    </recommendedName>
</protein>
<dbReference type="FunFam" id="1.20.5.780:FF:000004">
    <property type="entry name" value="FXYD domain-containing ion transport regulator"/>
    <property type="match status" value="1"/>
</dbReference>
<keyword evidence="10 15" id="KW-0406">Ion transport</keyword>
<evidence type="ECO:0000256" key="15">
    <source>
        <dbReference type="RuleBase" id="RU364131"/>
    </source>
</evidence>
<evidence type="ECO:0000256" key="14">
    <source>
        <dbReference type="ARBA" id="ARBA00034793"/>
    </source>
</evidence>
<dbReference type="InterPro" id="IPR000272">
    <property type="entry name" value="Ion-transport_regulator_FXYD"/>
</dbReference>
<keyword evidence="12" id="KW-0739">Sodium transport</keyword>
<keyword evidence="6 15" id="KW-0812">Transmembrane</keyword>
<evidence type="ECO:0000256" key="7">
    <source>
        <dbReference type="ARBA" id="ARBA00022958"/>
    </source>
</evidence>
<evidence type="ECO:0000256" key="6">
    <source>
        <dbReference type="ARBA" id="ARBA00022692"/>
    </source>
</evidence>
<dbReference type="GO" id="GO:0006814">
    <property type="term" value="P:sodium ion transport"/>
    <property type="evidence" value="ECO:0007669"/>
    <property type="project" value="UniProtKB-KW"/>
</dbReference>
<evidence type="ECO:0000256" key="1">
    <source>
        <dbReference type="ARBA" id="ARBA00004183"/>
    </source>
</evidence>
<evidence type="ECO:0000256" key="10">
    <source>
        <dbReference type="ARBA" id="ARBA00023065"/>
    </source>
</evidence>
<reference evidence="17" key="1">
    <citation type="submission" date="2025-08" db="UniProtKB">
        <authorList>
            <consortium name="RefSeq"/>
        </authorList>
    </citation>
    <scope>IDENTIFICATION</scope>
</reference>
<dbReference type="CDD" id="cd20318">
    <property type="entry name" value="FXYD2"/>
    <property type="match status" value="1"/>
</dbReference>
<comment type="subcellular location">
    <subcellularLocation>
        <location evidence="1">Membrane</location>
        <topology evidence="1">Single-pass type III membrane protein</topology>
    </subcellularLocation>
</comment>